<feature type="non-terminal residue" evidence="2">
    <location>
        <position position="1"/>
    </location>
</feature>
<comment type="caution">
    <text evidence="2">The sequence shown here is derived from an EMBL/GenBank/DDBJ whole genome shotgun (WGS) entry which is preliminary data.</text>
</comment>
<name>A0ABU7A0F1_9FABA</name>
<organism evidence="2 3">
    <name type="scientific">Stylosanthes scabra</name>
    <dbReference type="NCBI Taxonomy" id="79078"/>
    <lineage>
        <taxon>Eukaryota</taxon>
        <taxon>Viridiplantae</taxon>
        <taxon>Streptophyta</taxon>
        <taxon>Embryophyta</taxon>
        <taxon>Tracheophyta</taxon>
        <taxon>Spermatophyta</taxon>
        <taxon>Magnoliopsida</taxon>
        <taxon>eudicotyledons</taxon>
        <taxon>Gunneridae</taxon>
        <taxon>Pentapetalae</taxon>
        <taxon>rosids</taxon>
        <taxon>fabids</taxon>
        <taxon>Fabales</taxon>
        <taxon>Fabaceae</taxon>
        <taxon>Papilionoideae</taxon>
        <taxon>50 kb inversion clade</taxon>
        <taxon>dalbergioids sensu lato</taxon>
        <taxon>Dalbergieae</taxon>
        <taxon>Pterocarpus clade</taxon>
        <taxon>Stylosanthes</taxon>
    </lineage>
</organism>
<keyword evidence="3" id="KW-1185">Reference proteome</keyword>
<dbReference type="EMBL" id="JASCZI010283011">
    <property type="protein sequence ID" value="MED6227560.1"/>
    <property type="molecule type" value="Genomic_DNA"/>
</dbReference>
<accession>A0ABU7A0F1</accession>
<sequence>GAARVFPKFAGRNAGVLPHALPSPRWSSKHGAIVGCHGCPPLHVRGRSMVPVPTGPGAPKDQGGQHAHALPPQGSMARRMPA</sequence>
<gene>
    <name evidence="2" type="ORF">PIB30_114830</name>
</gene>
<evidence type="ECO:0000256" key="1">
    <source>
        <dbReference type="SAM" id="MobiDB-lite"/>
    </source>
</evidence>
<evidence type="ECO:0000313" key="3">
    <source>
        <dbReference type="Proteomes" id="UP001341840"/>
    </source>
</evidence>
<proteinExistence type="predicted"/>
<dbReference type="Proteomes" id="UP001341840">
    <property type="component" value="Unassembled WGS sequence"/>
</dbReference>
<reference evidence="2 3" key="1">
    <citation type="journal article" date="2023" name="Plants (Basel)">
        <title>Bridging the Gap: Combining Genomics and Transcriptomics Approaches to Understand Stylosanthes scabra, an Orphan Legume from the Brazilian Caatinga.</title>
        <authorList>
            <person name="Ferreira-Neto J.R.C."/>
            <person name="da Silva M.D."/>
            <person name="Binneck E."/>
            <person name="de Melo N.F."/>
            <person name="da Silva R.H."/>
            <person name="de Melo A.L.T.M."/>
            <person name="Pandolfi V."/>
            <person name="Bustamante F.O."/>
            <person name="Brasileiro-Vidal A.C."/>
            <person name="Benko-Iseppon A.M."/>
        </authorList>
    </citation>
    <scope>NUCLEOTIDE SEQUENCE [LARGE SCALE GENOMIC DNA]</scope>
    <source>
        <tissue evidence="2">Leaves</tissue>
    </source>
</reference>
<protein>
    <submittedName>
        <fullName evidence="2">Uncharacterized protein</fullName>
    </submittedName>
</protein>
<feature type="region of interest" description="Disordered" evidence="1">
    <location>
        <begin position="47"/>
        <end position="82"/>
    </location>
</feature>
<evidence type="ECO:0000313" key="2">
    <source>
        <dbReference type="EMBL" id="MED6227560.1"/>
    </source>
</evidence>